<keyword evidence="3" id="KW-0460">Magnesium</keyword>
<dbReference type="InterPro" id="IPR015813">
    <property type="entry name" value="Pyrv/PenolPyrv_kinase-like_dom"/>
</dbReference>
<comment type="cofactor">
    <cofactor evidence="1">
        <name>Mg(2+)</name>
        <dbReference type="ChEBI" id="CHEBI:18420"/>
    </cofactor>
</comment>
<keyword evidence="2" id="KW-0479">Metal-binding</keyword>
<organism evidence="4 5">
    <name type="scientific">Kitasatospora putterlickiae</name>
    <dbReference type="NCBI Taxonomy" id="221725"/>
    <lineage>
        <taxon>Bacteria</taxon>
        <taxon>Bacillati</taxon>
        <taxon>Actinomycetota</taxon>
        <taxon>Actinomycetes</taxon>
        <taxon>Kitasatosporales</taxon>
        <taxon>Streptomycetaceae</taxon>
        <taxon>Kitasatospora</taxon>
    </lineage>
</organism>
<dbReference type="Gene3D" id="3.20.20.60">
    <property type="entry name" value="Phosphoenolpyruvate-binding domains"/>
    <property type="match status" value="2"/>
</dbReference>
<keyword evidence="5" id="KW-1185">Reference proteome</keyword>
<keyword evidence="4" id="KW-0456">Lyase</keyword>
<dbReference type="PANTHER" id="PTHR32308:SF10">
    <property type="entry name" value="CITRATE LYASE SUBUNIT BETA"/>
    <property type="match status" value="1"/>
</dbReference>
<dbReference type="SUPFAM" id="SSF51621">
    <property type="entry name" value="Phosphoenolpyruvate/pyruvate domain"/>
    <property type="match status" value="1"/>
</dbReference>
<sequence>MRHFGHLADDVRDRLFLAAPGEFSPGGDPAVLATALGATLYSPATRPTLRADIRKQAAQGVVSMVLCLEDAIADHEVPQAEANLVARLGELWAEVTEGVGEAGAPTDSFTGYAQDLPLLFIRVRTAAQLTDLAERLGPSIGVLTGFVLPKFTEETGGDFLEALAAAETATGHRLFAMPVLESPELAHLETRRDQLFGIARLLDKHRARVLAVRLGVTDLCSAYGLRRSPDLTAYDVALVASVIGDVVNVLGRADGTGFTVTGPVWEYFPVQERMFKPQLRRTPFAEAEPSREAVRRRIIEHDLDGLIREIELDRANGLLGKTCIHPSHVPAVHALSVVTHEEYSDARDILQQERGGGGVLRSAYTNKMNEAKPHRAWAERVMLRAKVFGVAREDVSFAELLAACLCR</sequence>
<dbReference type="Pfam" id="PF15617">
    <property type="entry name" value="C-C_Bond_Lyase"/>
    <property type="match status" value="1"/>
</dbReference>
<proteinExistence type="predicted"/>
<accession>A0ABN1Y4A3</accession>
<evidence type="ECO:0000256" key="3">
    <source>
        <dbReference type="ARBA" id="ARBA00022842"/>
    </source>
</evidence>
<comment type="caution">
    <text evidence="4">The sequence shown here is derived from an EMBL/GenBank/DDBJ whole genome shotgun (WGS) entry which is preliminary data.</text>
</comment>
<dbReference type="GO" id="GO:0016829">
    <property type="term" value="F:lyase activity"/>
    <property type="evidence" value="ECO:0007669"/>
    <property type="project" value="UniProtKB-KW"/>
</dbReference>
<evidence type="ECO:0000313" key="5">
    <source>
        <dbReference type="Proteomes" id="UP001499863"/>
    </source>
</evidence>
<evidence type="ECO:0000256" key="1">
    <source>
        <dbReference type="ARBA" id="ARBA00001946"/>
    </source>
</evidence>
<dbReference type="EMBL" id="BAAAKJ010000189">
    <property type="protein sequence ID" value="GAA1397472.1"/>
    <property type="molecule type" value="Genomic_DNA"/>
</dbReference>
<dbReference type="RefSeq" id="WP_344336092.1">
    <property type="nucleotide sequence ID" value="NZ_BAAAKJ010000189.1"/>
</dbReference>
<dbReference type="Proteomes" id="UP001499863">
    <property type="component" value="Unassembled WGS sequence"/>
</dbReference>
<evidence type="ECO:0000256" key="2">
    <source>
        <dbReference type="ARBA" id="ARBA00022723"/>
    </source>
</evidence>
<protein>
    <submittedName>
        <fullName evidence="4">HpcH/HpaI aldolase/citrate lyase family protein</fullName>
    </submittedName>
</protein>
<reference evidence="4 5" key="1">
    <citation type="journal article" date="2019" name="Int. J. Syst. Evol. Microbiol.">
        <title>The Global Catalogue of Microorganisms (GCM) 10K type strain sequencing project: providing services to taxonomists for standard genome sequencing and annotation.</title>
        <authorList>
            <consortium name="The Broad Institute Genomics Platform"/>
            <consortium name="The Broad Institute Genome Sequencing Center for Infectious Disease"/>
            <person name="Wu L."/>
            <person name="Ma J."/>
        </authorList>
    </citation>
    <scope>NUCLEOTIDE SEQUENCE [LARGE SCALE GENOMIC DNA]</scope>
    <source>
        <strain evidence="4 5">JCM 12393</strain>
    </source>
</reference>
<gene>
    <name evidence="4" type="ORF">GCM10009639_34930</name>
</gene>
<dbReference type="InterPro" id="IPR040442">
    <property type="entry name" value="Pyrv_kinase-like_dom_sf"/>
</dbReference>
<evidence type="ECO:0000313" key="4">
    <source>
        <dbReference type="EMBL" id="GAA1397472.1"/>
    </source>
</evidence>
<dbReference type="InterPro" id="IPR039480">
    <property type="entry name" value="C-C_Bond_Lyase-like"/>
</dbReference>
<dbReference type="PANTHER" id="PTHR32308">
    <property type="entry name" value="LYASE BETA SUBUNIT, PUTATIVE (AFU_ORTHOLOGUE AFUA_4G13030)-RELATED"/>
    <property type="match status" value="1"/>
</dbReference>
<name>A0ABN1Y4A3_9ACTN</name>